<dbReference type="GO" id="GO:0032259">
    <property type="term" value="P:methylation"/>
    <property type="evidence" value="ECO:0007669"/>
    <property type="project" value="UniProtKB-KW"/>
</dbReference>
<dbReference type="PANTHER" id="PTHR44942:SF4">
    <property type="entry name" value="METHYLTRANSFERASE TYPE 11 DOMAIN-CONTAINING PROTEIN"/>
    <property type="match status" value="1"/>
</dbReference>
<protein>
    <submittedName>
        <fullName evidence="5">S-adenosyl-L-methionine-dependent methyltransferase</fullName>
    </submittedName>
</protein>
<dbReference type="OrthoDB" id="66144at2759"/>
<dbReference type="PANTHER" id="PTHR44942">
    <property type="entry name" value="METHYLTRANSF_11 DOMAIN-CONTAINING PROTEIN"/>
    <property type="match status" value="1"/>
</dbReference>
<evidence type="ECO:0000256" key="2">
    <source>
        <dbReference type="ARBA" id="ARBA00022603"/>
    </source>
</evidence>
<dbReference type="EMBL" id="JADNRY010000101">
    <property type="protein sequence ID" value="KAF9065607.1"/>
    <property type="molecule type" value="Genomic_DNA"/>
</dbReference>
<gene>
    <name evidence="5" type="ORF">BDP27DRAFT_1331817</name>
</gene>
<dbReference type="InterPro" id="IPR051052">
    <property type="entry name" value="Diverse_substrate_MTase"/>
</dbReference>
<dbReference type="Pfam" id="PF08241">
    <property type="entry name" value="Methyltransf_11"/>
    <property type="match status" value="1"/>
</dbReference>
<sequence>MAVHSLAQQGFAEGTNEVYDRARPSYQSSVLAHIRQSIPTERSSPFNIVEIGAGTGIFTRALLAHPDWSSSIAEIRAVEPSAGMRAQFEKTVLQNANEIKSKISIKEGSFTDTGIEEGWADMIVIAQAYHWADPAYDAASVEFGRILKPSGIVVYLWNLEDPDAAAWAGSPQYRLELWRATFDATKSPRYPTLFEQPSEDVFEWTIPTTVDAIVERVRSKSYIAVMEREKKEEFEKLIGEADKKWIDQDAGLFEYPYKTRVIVARRK</sequence>
<dbReference type="Proteomes" id="UP000772434">
    <property type="component" value="Unassembled WGS sequence"/>
</dbReference>
<dbReference type="GO" id="GO:0008757">
    <property type="term" value="F:S-adenosylmethionine-dependent methyltransferase activity"/>
    <property type="evidence" value="ECO:0007669"/>
    <property type="project" value="InterPro"/>
</dbReference>
<keyword evidence="2 5" id="KW-0489">Methyltransferase</keyword>
<evidence type="ECO:0000256" key="1">
    <source>
        <dbReference type="ARBA" id="ARBA00008361"/>
    </source>
</evidence>
<dbReference type="SUPFAM" id="SSF53335">
    <property type="entry name" value="S-adenosyl-L-methionine-dependent methyltransferases"/>
    <property type="match status" value="1"/>
</dbReference>
<feature type="domain" description="Methyltransferase type 11" evidence="4">
    <location>
        <begin position="49"/>
        <end position="154"/>
    </location>
</feature>
<comment type="caution">
    <text evidence="5">The sequence shown here is derived from an EMBL/GenBank/DDBJ whole genome shotgun (WGS) entry which is preliminary data.</text>
</comment>
<evidence type="ECO:0000313" key="5">
    <source>
        <dbReference type="EMBL" id="KAF9065607.1"/>
    </source>
</evidence>
<dbReference type="CDD" id="cd02440">
    <property type="entry name" value="AdoMet_MTases"/>
    <property type="match status" value="1"/>
</dbReference>
<name>A0A9P5PN96_9AGAR</name>
<reference evidence="5" key="1">
    <citation type="submission" date="2020-11" db="EMBL/GenBank/DDBJ databases">
        <authorList>
            <consortium name="DOE Joint Genome Institute"/>
            <person name="Ahrendt S."/>
            <person name="Riley R."/>
            <person name="Andreopoulos W."/>
            <person name="Labutti K."/>
            <person name="Pangilinan J."/>
            <person name="Ruiz-Duenas F.J."/>
            <person name="Barrasa J.M."/>
            <person name="Sanchez-Garcia M."/>
            <person name="Camarero S."/>
            <person name="Miyauchi S."/>
            <person name="Serrano A."/>
            <person name="Linde D."/>
            <person name="Babiker R."/>
            <person name="Drula E."/>
            <person name="Ayuso-Fernandez I."/>
            <person name="Pacheco R."/>
            <person name="Padilla G."/>
            <person name="Ferreira P."/>
            <person name="Barriuso J."/>
            <person name="Kellner H."/>
            <person name="Castanera R."/>
            <person name="Alfaro M."/>
            <person name="Ramirez L."/>
            <person name="Pisabarro A.G."/>
            <person name="Kuo A."/>
            <person name="Tritt A."/>
            <person name="Lipzen A."/>
            <person name="He G."/>
            <person name="Yan M."/>
            <person name="Ng V."/>
            <person name="Cullen D."/>
            <person name="Martin F."/>
            <person name="Rosso M.-N."/>
            <person name="Henrissat B."/>
            <person name="Hibbett D."/>
            <person name="Martinez A.T."/>
            <person name="Grigoriev I.V."/>
        </authorList>
    </citation>
    <scope>NUCLEOTIDE SEQUENCE</scope>
    <source>
        <strain evidence="5">AH 40177</strain>
    </source>
</reference>
<evidence type="ECO:0000259" key="4">
    <source>
        <dbReference type="Pfam" id="PF08241"/>
    </source>
</evidence>
<comment type="similarity">
    <text evidence="1">Belongs to the methyltransferase superfamily.</text>
</comment>
<accession>A0A9P5PN96</accession>
<dbReference type="Gene3D" id="3.40.50.150">
    <property type="entry name" value="Vaccinia Virus protein VP39"/>
    <property type="match status" value="1"/>
</dbReference>
<proteinExistence type="inferred from homology"/>
<dbReference type="AlphaFoldDB" id="A0A9P5PN96"/>
<dbReference type="InterPro" id="IPR029063">
    <property type="entry name" value="SAM-dependent_MTases_sf"/>
</dbReference>
<organism evidence="5 6">
    <name type="scientific">Rhodocollybia butyracea</name>
    <dbReference type="NCBI Taxonomy" id="206335"/>
    <lineage>
        <taxon>Eukaryota</taxon>
        <taxon>Fungi</taxon>
        <taxon>Dikarya</taxon>
        <taxon>Basidiomycota</taxon>
        <taxon>Agaricomycotina</taxon>
        <taxon>Agaricomycetes</taxon>
        <taxon>Agaricomycetidae</taxon>
        <taxon>Agaricales</taxon>
        <taxon>Marasmiineae</taxon>
        <taxon>Omphalotaceae</taxon>
        <taxon>Rhodocollybia</taxon>
    </lineage>
</organism>
<keyword evidence="3" id="KW-0808">Transferase</keyword>
<keyword evidence="6" id="KW-1185">Reference proteome</keyword>
<evidence type="ECO:0000256" key="3">
    <source>
        <dbReference type="ARBA" id="ARBA00022679"/>
    </source>
</evidence>
<evidence type="ECO:0000313" key="6">
    <source>
        <dbReference type="Proteomes" id="UP000772434"/>
    </source>
</evidence>
<dbReference type="InterPro" id="IPR013216">
    <property type="entry name" value="Methyltransf_11"/>
</dbReference>